<evidence type="ECO:0000256" key="1">
    <source>
        <dbReference type="ARBA" id="ARBA00005466"/>
    </source>
</evidence>
<dbReference type="InterPro" id="IPR006094">
    <property type="entry name" value="Oxid_FAD_bind_N"/>
</dbReference>
<dbReference type="GeneID" id="300573299"/>
<dbReference type="InterPro" id="IPR016166">
    <property type="entry name" value="FAD-bd_PCMH"/>
</dbReference>
<evidence type="ECO:0000256" key="3">
    <source>
        <dbReference type="ARBA" id="ARBA00022827"/>
    </source>
</evidence>
<dbReference type="Pfam" id="PF01565">
    <property type="entry name" value="FAD_binding_4"/>
    <property type="match status" value="1"/>
</dbReference>
<protein>
    <submittedName>
        <fullName evidence="6">Bifunctional solanapyrone synthase</fullName>
    </submittedName>
</protein>
<evidence type="ECO:0000256" key="2">
    <source>
        <dbReference type="ARBA" id="ARBA00022630"/>
    </source>
</evidence>
<keyword evidence="7" id="KW-1185">Reference proteome</keyword>
<comment type="caution">
    <text evidence="6">The sequence shown here is derived from an EMBL/GenBank/DDBJ whole genome shotgun (WGS) entry which is preliminary data.</text>
</comment>
<evidence type="ECO:0000256" key="4">
    <source>
        <dbReference type="ARBA" id="ARBA00023002"/>
    </source>
</evidence>
<keyword evidence="3" id="KW-0274">FAD</keyword>
<evidence type="ECO:0000313" key="6">
    <source>
        <dbReference type="EMBL" id="TFB06012.1"/>
    </source>
</evidence>
<evidence type="ECO:0000313" key="7">
    <source>
        <dbReference type="Proteomes" id="UP001642720"/>
    </source>
</evidence>
<keyword evidence="2" id="KW-0285">Flavoprotein</keyword>
<gene>
    <name evidence="6" type="ORF">CCMA1212_001424</name>
</gene>
<comment type="similarity">
    <text evidence="1">Belongs to the oxygen-dependent FAD-linked oxidoreductase family.</text>
</comment>
<reference evidence="6 7" key="1">
    <citation type="submission" date="2018-01" db="EMBL/GenBank/DDBJ databases">
        <title>Genome characterization of the sugarcane-associated fungus Trichoderma ghanense CCMA-1212 and their application in lignocelulose bioconversion.</title>
        <authorList>
            <person name="Steindorff A.S."/>
            <person name="Mendes T.D."/>
            <person name="Vilela E.S.D."/>
            <person name="Rodrigues D.S."/>
            <person name="Formighieri E.F."/>
            <person name="Melo I.S."/>
            <person name="Favaro L.C.L."/>
        </authorList>
    </citation>
    <scope>NUCLEOTIDE SEQUENCE [LARGE SCALE GENOMIC DNA]</scope>
    <source>
        <strain evidence="6 7">CCMA-1212</strain>
    </source>
</reference>
<evidence type="ECO:0000259" key="5">
    <source>
        <dbReference type="PROSITE" id="PS51387"/>
    </source>
</evidence>
<dbReference type="InterPro" id="IPR050416">
    <property type="entry name" value="FAD-linked_Oxidoreductase"/>
</dbReference>
<dbReference type="Proteomes" id="UP001642720">
    <property type="component" value="Unassembled WGS sequence"/>
</dbReference>
<dbReference type="PANTHER" id="PTHR42973">
    <property type="entry name" value="BINDING OXIDOREDUCTASE, PUTATIVE (AFU_ORTHOLOGUE AFUA_1G17690)-RELATED"/>
    <property type="match status" value="1"/>
</dbReference>
<organism evidence="6 7">
    <name type="scientific">Trichoderma ghanense</name>
    <dbReference type="NCBI Taxonomy" id="65468"/>
    <lineage>
        <taxon>Eukaryota</taxon>
        <taxon>Fungi</taxon>
        <taxon>Dikarya</taxon>
        <taxon>Ascomycota</taxon>
        <taxon>Pezizomycotina</taxon>
        <taxon>Sordariomycetes</taxon>
        <taxon>Hypocreomycetidae</taxon>
        <taxon>Hypocreales</taxon>
        <taxon>Hypocreaceae</taxon>
        <taxon>Trichoderma</taxon>
    </lineage>
</organism>
<dbReference type="PANTHER" id="PTHR42973:SF22">
    <property type="entry name" value="FAD-BINDING PCMH-TYPE DOMAIN-CONTAINING PROTEIN-RELATED"/>
    <property type="match status" value="1"/>
</dbReference>
<dbReference type="SUPFAM" id="SSF56176">
    <property type="entry name" value="FAD-binding/transporter-associated domain-like"/>
    <property type="match status" value="1"/>
</dbReference>
<proteinExistence type="inferred from homology"/>
<sequence>MRLAESSTATALAAAAAASGASLDACCARLASALGDIVTTTPFAESDYFSLQESTLVPTCIVRPRSAQDVSRAVTILSTARTPGCQFAVKGGGHTPAGGSANIQGGVTIDMTSLNATVLSGDGTSVAVGAGAVWNDVYGYLDEYNLAAAGGRNGLVGVGGLLLGGGISHFSPRVGWACDGVVEYEVVLANGTLVNVSATSHPDLYRALKGGGNNFGVVTRYDLKTFPQGNMSASTISYDISQAGAVFDAFTDIAASPNFDPYVSLQTGLLYASAANAWSLSSSAFYTKPVLHPEVYSKLEAVPSISNTSEITAVAALAAENPTPPLNWLFATLTFGTSSEAMLDIFKTLNASLYDFNPAGGVTWNFAFEPLPSVMLSYANATGGNVLGLSPEDGNGVILLFSALWSNSSSNDSIYRKGRDAFLAVRDVAERNGVLRKFEYLNYAGPHQSPLASYGKDSLDFLRQVSRKYDPTGVFQHKVPGGFKLW</sequence>
<dbReference type="InterPro" id="IPR016169">
    <property type="entry name" value="FAD-bd_PCMH_sub2"/>
</dbReference>
<name>A0ABY2HE86_9HYPO</name>
<dbReference type="InterPro" id="IPR036318">
    <property type="entry name" value="FAD-bd_PCMH-like_sf"/>
</dbReference>
<dbReference type="PROSITE" id="PS51387">
    <property type="entry name" value="FAD_PCMH"/>
    <property type="match status" value="1"/>
</dbReference>
<dbReference type="EMBL" id="PPTA01000002">
    <property type="protein sequence ID" value="TFB06012.1"/>
    <property type="molecule type" value="Genomic_DNA"/>
</dbReference>
<feature type="domain" description="FAD-binding PCMH-type" evidence="5">
    <location>
        <begin position="54"/>
        <end position="228"/>
    </location>
</feature>
<dbReference type="Gene3D" id="3.30.465.10">
    <property type="match status" value="1"/>
</dbReference>
<accession>A0ABY2HE86</accession>
<keyword evidence="4" id="KW-0560">Oxidoreductase</keyword>
<dbReference type="RefSeq" id="XP_073562213.1">
    <property type="nucleotide sequence ID" value="XM_073698849.1"/>
</dbReference>